<evidence type="ECO:0000259" key="3">
    <source>
        <dbReference type="Pfam" id="PF13439"/>
    </source>
</evidence>
<dbReference type="EMBL" id="AGEI01000003">
    <property type="protein sequence ID" value="EHR35995.1"/>
    <property type="molecule type" value="Genomic_DNA"/>
</dbReference>
<dbReference type="PATRIC" id="fig|883114.3.peg.91"/>
<dbReference type="Pfam" id="PF00534">
    <property type="entry name" value="Glycos_transf_1"/>
    <property type="match status" value="1"/>
</dbReference>
<reference evidence="4 5" key="1">
    <citation type="submission" date="2012-01" db="EMBL/GenBank/DDBJ databases">
        <title>The Genome Sequence of Helcococcus kunzii ATCC 51366.</title>
        <authorList>
            <consortium name="The Broad Institute Genome Sequencing Platform"/>
            <person name="Earl A."/>
            <person name="Ward D."/>
            <person name="Feldgarden M."/>
            <person name="Gevers D."/>
            <person name="Huys G."/>
            <person name="Young S.K."/>
            <person name="Zeng Q."/>
            <person name="Gargeya S."/>
            <person name="Fitzgerald M."/>
            <person name="Haas B."/>
            <person name="Abouelleil A."/>
            <person name="Alvarado L."/>
            <person name="Arachchi H.M."/>
            <person name="Berlin A."/>
            <person name="Chapman S.B."/>
            <person name="Gearin G."/>
            <person name="Goldberg J."/>
            <person name="Griggs A."/>
            <person name="Gujja S."/>
            <person name="Hansen M."/>
            <person name="Heiman D."/>
            <person name="Howarth C."/>
            <person name="Larimer J."/>
            <person name="Lui A."/>
            <person name="MacDonald P.J.P."/>
            <person name="McCowen C."/>
            <person name="Montmayeur A."/>
            <person name="Murphy C."/>
            <person name="Neiman D."/>
            <person name="Pearson M."/>
            <person name="Priest M."/>
            <person name="Roberts A."/>
            <person name="Saif S."/>
            <person name="Shea T."/>
            <person name="Sisk P."/>
            <person name="Stolte C."/>
            <person name="Sykes S."/>
            <person name="Wortman J."/>
            <person name="Nusbaum C."/>
            <person name="Birren B."/>
        </authorList>
    </citation>
    <scope>NUCLEOTIDE SEQUENCE [LARGE SCALE GENOMIC DNA]</scope>
    <source>
        <strain evidence="4 5">ATCC 51366</strain>
    </source>
</reference>
<comment type="caution">
    <text evidence="4">The sequence shown here is derived from an EMBL/GenBank/DDBJ whole genome shotgun (WGS) entry which is preliminary data.</text>
</comment>
<gene>
    <name evidence="4" type="ORF">HMPREF9709_00091</name>
</gene>
<dbReference type="GO" id="GO:0016757">
    <property type="term" value="F:glycosyltransferase activity"/>
    <property type="evidence" value="ECO:0007669"/>
    <property type="project" value="InterPro"/>
</dbReference>
<feature type="domain" description="Glycosyltransferase subfamily 4-like N-terminal" evidence="3">
    <location>
        <begin position="49"/>
        <end position="158"/>
    </location>
</feature>
<dbReference type="eggNOG" id="COG0438">
    <property type="taxonomic scope" value="Bacteria"/>
</dbReference>
<dbReference type="InterPro" id="IPR001296">
    <property type="entry name" value="Glyco_trans_1"/>
</dbReference>
<dbReference type="STRING" id="883114.HMPREF9709_00091"/>
<dbReference type="CDD" id="cd03801">
    <property type="entry name" value="GT4_PimA-like"/>
    <property type="match status" value="1"/>
</dbReference>
<dbReference type="Pfam" id="PF13439">
    <property type="entry name" value="Glyco_transf_4"/>
    <property type="match status" value="1"/>
</dbReference>
<feature type="domain" description="Glycosyl transferase family 1" evidence="2">
    <location>
        <begin position="176"/>
        <end position="343"/>
    </location>
</feature>
<dbReference type="SUPFAM" id="SSF53756">
    <property type="entry name" value="UDP-Glycosyltransferase/glycogen phosphorylase"/>
    <property type="match status" value="1"/>
</dbReference>
<keyword evidence="5" id="KW-1185">Reference proteome</keyword>
<evidence type="ECO:0000313" key="4">
    <source>
        <dbReference type="EMBL" id="EHR35995.1"/>
    </source>
</evidence>
<evidence type="ECO:0000256" key="1">
    <source>
        <dbReference type="ARBA" id="ARBA00022679"/>
    </source>
</evidence>
<accession>H3NLB4</accession>
<evidence type="ECO:0008006" key="6">
    <source>
        <dbReference type="Google" id="ProtNLM"/>
    </source>
</evidence>
<sequence length="364" mass="42116">MKILVASNLYPSKDYKALGVFVKNFINELDEIGLDYDTVFINLKKGKVNKLISYLVYFLKFIFKGIFSKYDILYIHYVSHNALPALIVKFFRRNVKIYANAHGSDVMPQTKTQARMQKYVQKLLVKADKIIVPSNYFMELVSERFGISKDKFRMYPSGGINNEVFRPIEIDDDFYNKYQLDKDKKYIGFVSRIAEGKGWDVFLNAMNKVVQSNKLEDLDALIVGNGEQQKEFLQMIEDLGLKNRVKYIEQVPQTELAKLYNVMEVFVFPTSRVSESLGLVGIEAMATKTNIIVSDVAAPKYIVDDGVNGFKFEVNNSEKLYETILKYFSLNEVEKERLSDNAYTTATKYFRENIREELKDILTN</sequence>
<evidence type="ECO:0000259" key="2">
    <source>
        <dbReference type="Pfam" id="PF00534"/>
    </source>
</evidence>
<proteinExistence type="predicted"/>
<evidence type="ECO:0000313" key="5">
    <source>
        <dbReference type="Proteomes" id="UP000004191"/>
    </source>
</evidence>
<dbReference type="PANTHER" id="PTHR46401:SF2">
    <property type="entry name" value="GLYCOSYLTRANSFERASE WBBK-RELATED"/>
    <property type="match status" value="1"/>
</dbReference>
<keyword evidence="1" id="KW-0808">Transferase</keyword>
<dbReference type="GeneID" id="96998114"/>
<protein>
    <recommendedName>
        <fullName evidence="6">Glycosyl transferase family 1 domain-containing protein</fullName>
    </recommendedName>
</protein>
<dbReference type="PANTHER" id="PTHR46401">
    <property type="entry name" value="GLYCOSYLTRANSFERASE WBBK-RELATED"/>
    <property type="match status" value="1"/>
</dbReference>
<dbReference type="Proteomes" id="UP000004191">
    <property type="component" value="Unassembled WGS sequence"/>
</dbReference>
<organism evidence="4 5">
    <name type="scientific">Helcococcus kunzii ATCC 51366</name>
    <dbReference type="NCBI Taxonomy" id="883114"/>
    <lineage>
        <taxon>Bacteria</taxon>
        <taxon>Bacillati</taxon>
        <taxon>Bacillota</taxon>
        <taxon>Tissierellia</taxon>
        <taxon>Tissierellales</taxon>
        <taxon>Peptoniphilaceae</taxon>
        <taxon>Helcococcus</taxon>
    </lineage>
</organism>
<dbReference type="GO" id="GO:0009103">
    <property type="term" value="P:lipopolysaccharide biosynthetic process"/>
    <property type="evidence" value="ECO:0007669"/>
    <property type="project" value="TreeGrafter"/>
</dbReference>
<dbReference type="InterPro" id="IPR028098">
    <property type="entry name" value="Glyco_trans_4-like_N"/>
</dbReference>
<dbReference type="HOGENOM" id="CLU_009583_2_4_9"/>
<dbReference type="RefSeq" id="WP_005396903.1">
    <property type="nucleotide sequence ID" value="NZ_JH601088.1"/>
</dbReference>
<dbReference type="OrthoDB" id="9802525at2"/>
<dbReference type="Gene3D" id="3.40.50.2000">
    <property type="entry name" value="Glycogen Phosphorylase B"/>
    <property type="match status" value="2"/>
</dbReference>
<name>H3NLB4_9FIRM</name>
<dbReference type="AlphaFoldDB" id="H3NLB4"/>